<dbReference type="SMART" id="SM00560">
    <property type="entry name" value="LamGL"/>
    <property type="match status" value="1"/>
</dbReference>
<dbReference type="Pfam" id="PF16640">
    <property type="entry name" value="Big_3_5"/>
    <property type="match status" value="1"/>
</dbReference>
<dbReference type="PANTHER" id="PTHR43143:SF5">
    <property type="entry name" value="SECRETED PROTEIN"/>
    <property type="match status" value="1"/>
</dbReference>
<dbReference type="Pfam" id="PF13385">
    <property type="entry name" value="Laminin_G_3"/>
    <property type="match status" value="2"/>
</dbReference>
<comment type="caution">
    <text evidence="5">The sequence shown here is derived from an EMBL/GenBank/DDBJ whole genome shotgun (WGS) entry which is preliminary data.</text>
</comment>
<dbReference type="Gene3D" id="3.60.21.10">
    <property type="match status" value="1"/>
</dbReference>
<name>A0ABN2AKP5_9ACTN</name>
<dbReference type="InterPro" id="IPR006558">
    <property type="entry name" value="LamG-like"/>
</dbReference>
<gene>
    <name evidence="5" type="ORF">GCM10009788_24520</name>
</gene>
<keyword evidence="2" id="KW-1015">Disulfide bond</keyword>
<reference evidence="5 6" key="1">
    <citation type="journal article" date="2019" name="Int. J. Syst. Evol. Microbiol.">
        <title>The Global Catalogue of Microorganisms (GCM) 10K type strain sequencing project: providing services to taxonomists for standard genome sequencing and annotation.</title>
        <authorList>
            <consortium name="The Broad Institute Genomics Platform"/>
            <consortium name="The Broad Institute Genome Sequencing Center for Infectious Disease"/>
            <person name="Wu L."/>
            <person name="Ma J."/>
        </authorList>
    </citation>
    <scope>NUCLEOTIDE SEQUENCE [LARGE SCALE GENOMIC DNA]</scope>
    <source>
        <strain evidence="5 6">JCM 14942</strain>
    </source>
</reference>
<organism evidence="5 6">
    <name type="scientific">Nocardioides humi</name>
    <dbReference type="NCBI Taxonomy" id="449461"/>
    <lineage>
        <taxon>Bacteria</taxon>
        <taxon>Bacillati</taxon>
        <taxon>Actinomycetota</taxon>
        <taxon>Actinomycetes</taxon>
        <taxon>Propionibacteriales</taxon>
        <taxon>Nocardioidaceae</taxon>
        <taxon>Nocardioides</taxon>
    </lineage>
</organism>
<protein>
    <recommendedName>
        <fullName evidence="4">LamG-like jellyroll fold domain-containing protein</fullName>
    </recommendedName>
</protein>
<evidence type="ECO:0000259" key="4">
    <source>
        <dbReference type="SMART" id="SM00560"/>
    </source>
</evidence>
<dbReference type="InterPro" id="IPR051918">
    <property type="entry name" value="STPP_CPPED1"/>
</dbReference>
<evidence type="ECO:0000256" key="2">
    <source>
        <dbReference type="ARBA" id="ARBA00023157"/>
    </source>
</evidence>
<evidence type="ECO:0000256" key="1">
    <source>
        <dbReference type="ARBA" id="ARBA00022729"/>
    </source>
</evidence>
<evidence type="ECO:0000313" key="6">
    <source>
        <dbReference type="Proteomes" id="UP001500842"/>
    </source>
</evidence>
<feature type="signal peptide" evidence="3">
    <location>
        <begin position="1"/>
        <end position="32"/>
    </location>
</feature>
<dbReference type="Gene3D" id="2.60.40.10">
    <property type="entry name" value="Immunoglobulins"/>
    <property type="match status" value="3"/>
</dbReference>
<sequence>MPARPMRRLRLLTSVVAVTVAAGGLLATPSQAAPPAAPTLLPDAPAAAAAEPAPNPDILDVSFPDGVPTDAAQSLAPITYGTPTFGTDPTQGPVMTVDGVDDAVGFPFEDEWPKLTTGVSVECVFRVDTTMPVSNEKDLCSDKEAGGISMYVTGGNLGFMAYVGGAYRSALTPIDGNRWYHAVATWDGSQIRLYVNGQLAQTTAASGALTFPVATARRFIVGADASPTGIGQPAPPSTFAASGVFSRAVSADEVRALAAEWDTSVPVPQADVLDVDFADGTPTERVRGLEVRTFGSPTIAHDSALGRDVVTFDGDDAYGYALTPHWGEISSAVSIECTFRYTGALPPSAEVDLCSGKEAGGYSIYINDDKVGLMAHIGGGYKTARATIVPNRWYHVVGVWNGTDIKLYVDGVLAATTAATGALTLPAATARAWTLGADSSPNAGAQFYAPAKLANARIYGRALTDTEIRALDIAAFGDHPDAGVALNGSVPAAGDHLSAPVELDLDIANEDNATGWTHLLDGDPIAEGDLVGPGLKAGPHTITVTAVDVFGKEIALEIPFTSDAIPTGGGTGSGEGKGVVQLSAIATSPDGGDVSTTFREATATVADGGVQGVVKQVPATLGFEIEDEQPIPGRLVPDDDNLESSATSGDLPVQRFDVEVGEAVTGQQVVWKGVVDPERSVTLRAWNTETSRWVELATARGVRDGDTVLNAVLRPAMVDDGTVHLLVLGTDPFADDLAPRDERAAESKDSFEDPDDYDFSLAHFTDTQYLAEGAAGGTYDDWDGVVEDADLMKAEEQAIWARAYEATTEWIAEQAGPRKIAWAGHTGDVIENDYYDPLSTDGSGNLLYPGLDEQVTREFEFTSGAQATLDASGIPNQVIAGNHDNQLGNETGPTSRFNQYYGPDRYYSASQSWPAGASYHAWDETTDTEGEVSTPGRDNQNNYVLFSAGGLDFVAVGLSYGVTQAEADWASSVFARYPDRNGILLTHAYIAPSTAPDGRGASFSGDGSKLYDEVVTANPNVFLILAGHEHGVGTNLKTGIGATVQHNVVELLADYQFYKVSAGELWPDLVDSAGNIDLDGDGATDHKASDLLQFGASWLRLLQFDVDRSEVSIDTYSPMFDDFGATEYDDRNRYNGAEDNLVLPVDLSSRSTTFSTDGLTVVTPTDTVIGTQTARSGWPATVEWRGLAEGEVYAWTAESRVASSGEQIGAIRQFGTVFRASAAGTDVTAPTLEVPDGTTVRVGESFDPLAGVSATDDTDGDITDRVQVVGEVDTGTAGSYALTYVVADANGNQVVAPRVVRVVEAVDDRTVTTVSVGNVSVAFGQELTLTAQVGPSAATGLVRFLNGEEVLCEASAAGGVATCTVRTLPPPGDYVIVASYAGDEDHQESQRSFVLAVKDAPVAGKADPQLRAKAKKATLARGKAPVLKAKLAPGATGRVVFKSGGRTLCVAKVRDGVAKCKAPKSLRPGIWKVKAKYAGDASYTADKVVFTFRRR</sequence>
<keyword evidence="6" id="KW-1185">Reference proteome</keyword>
<dbReference type="InterPro" id="IPR029052">
    <property type="entry name" value="Metallo-depent_PP-like"/>
</dbReference>
<dbReference type="RefSeq" id="WP_141006133.1">
    <property type="nucleotide sequence ID" value="NZ_BAAAOR010000021.1"/>
</dbReference>
<proteinExistence type="predicted"/>
<keyword evidence="1 3" id="KW-0732">Signal</keyword>
<dbReference type="Gene3D" id="2.60.120.200">
    <property type="match status" value="2"/>
</dbReference>
<dbReference type="EMBL" id="BAAAOR010000021">
    <property type="protein sequence ID" value="GAA1519773.1"/>
    <property type="molecule type" value="Genomic_DNA"/>
</dbReference>
<dbReference type="PANTHER" id="PTHR43143">
    <property type="entry name" value="METALLOPHOSPHOESTERASE, CALCINEURIN SUPERFAMILY"/>
    <property type="match status" value="1"/>
</dbReference>
<dbReference type="InterPro" id="IPR013320">
    <property type="entry name" value="ConA-like_dom_sf"/>
</dbReference>
<dbReference type="SUPFAM" id="SSF49899">
    <property type="entry name" value="Concanavalin A-like lectins/glucanases"/>
    <property type="match status" value="2"/>
</dbReference>
<dbReference type="InterPro" id="IPR032109">
    <property type="entry name" value="Big_3_5"/>
</dbReference>
<dbReference type="InterPro" id="IPR032179">
    <property type="entry name" value="Cry22Aa_Ig-like"/>
</dbReference>
<dbReference type="Pfam" id="PF16403">
    <property type="entry name" value="Bact_surface_Ig-like"/>
    <property type="match status" value="1"/>
</dbReference>
<dbReference type="InterPro" id="IPR013783">
    <property type="entry name" value="Ig-like_fold"/>
</dbReference>
<accession>A0ABN2AKP5</accession>
<dbReference type="SUPFAM" id="SSF56300">
    <property type="entry name" value="Metallo-dependent phosphatases"/>
    <property type="match status" value="1"/>
</dbReference>
<evidence type="ECO:0000256" key="3">
    <source>
        <dbReference type="SAM" id="SignalP"/>
    </source>
</evidence>
<feature type="chain" id="PRO_5045471305" description="LamG-like jellyroll fold domain-containing protein" evidence="3">
    <location>
        <begin position="33"/>
        <end position="1495"/>
    </location>
</feature>
<dbReference type="Proteomes" id="UP001500842">
    <property type="component" value="Unassembled WGS sequence"/>
</dbReference>
<feature type="domain" description="LamG-like jellyroll fold" evidence="4">
    <location>
        <begin position="343"/>
        <end position="466"/>
    </location>
</feature>
<evidence type="ECO:0000313" key="5">
    <source>
        <dbReference type="EMBL" id="GAA1519773.1"/>
    </source>
</evidence>